<keyword evidence="3" id="KW-0677">Repeat</keyword>
<reference evidence="12" key="1">
    <citation type="journal article" date="2021" name="Open Biol.">
        <title>Shared evolutionary footprints suggest mitochondrial oxidative damage underlies multiple complex I losses in fungi.</title>
        <authorList>
            <person name="Schikora-Tamarit M.A."/>
            <person name="Marcet-Houben M."/>
            <person name="Nosek J."/>
            <person name="Gabaldon T."/>
        </authorList>
    </citation>
    <scope>NUCLEOTIDE SEQUENCE</scope>
    <source>
        <strain evidence="12">CBS6341</strain>
    </source>
</reference>
<comment type="caution">
    <text evidence="12">The sequence shown here is derived from an EMBL/GenBank/DDBJ whole genome shotgun (WGS) entry which is preliminary data.</text>
</comment>
<feature type="domain" description="C2H2-type" evidence="11">
    <location>
        <begin position="530"/>
        <end position="558"/>
    </location>
</feature>
<dbReference type="FunFam" id="3.30.160.60:FF:000141">
    <property type="entry name" value="C2H2 zinc finger protein"/>
    <property type="match status" value="1"/>
</dbReference>
<evidence type="ECO:0000259" key="11">
    <source>
        <dbReference type="PROSITE" id="PS50157"/>
    </source>
</evidence>
<evidence type="ECO:0000256" key="2">
    <source>
        <dbReference type="ARBA" id="ARBA00022723"/>
    </source>
</evidence>
<dbReference type="SUPFAM" id="SSF57667">
    <property type="entry name" value="beta-beta-alpha zinc fingers"/>
    <property type="match status" value="1"/>
</dbReference>
<keyword evidence="5" id="KW-0862">Zinc</keyword>
<accession>A0A9P8PLI5</accession>
<dbReference type="Proteomes" id="UP000769528">
    <property type="component" value="Unassembled WGS sequence"/>
</dbReference>
<evidence type="ECO:0000256" key="3">
    <source>
        <dbReference type="ARBA" id="ARBA00022737"/>
    </source>
</evidence>
<dbReference type="Pfam" id="PF00096">
    <property type="entry name" value="zf-C2H2"/>
    <property type="match status" value="2"/>
</dbReference>
<dbReference type="PANTHER" id="PTHR47427:SF2">
    <property type="entry name" value="C2H2-TYPE DOMAIN-CONTAINING PROTEIN"/>
    <property type="match status" value="1"/>
</dbReference>
<feature type="region of interest" description="Disordered" evidence="10">
    <location>
        <begin position="443"/>
        <end position="471"/>
    </location>
</feature>
<organism evidence="12 13">
    <name type="scientific">Wickerhamomyces mucosus</name>
    <dbReference type="NCBI Taxonomy" id="1378264"/>
    <lineage>
        <taxon>Eukaryota</taxon>
        <taxon>Fungi</taxon>
        <taxon>Dikarya</taxon>
        <taxon>Ascomycota</taxon>
        <taxon>Saccharomycotina</taxon>
        <taxon>Saccharomycetes</taxon>
        <taxon>Phaffomycetales</taxon>
        <taxon>Wickerhamomycetaceae</taxon>
        <taxon>Wickerhamomyces</taxon>
    </lineage>
</organism>
<feature type="compositionally biased region" description="Low complexity" evidence="10">
    <location>
        <begin position="393"/>
        <end position="404"/>
    </location>
</feature>
<proteinExistence type="predicted"/>
<dbReference type="Gene3D" id="3.30.160.60">
    <property type="entry name" value="Classic Zinc Finger"/>
    <property type="match status" value="2"/>
</dbReference>
<protein>
    <recommendedName>
        <fullName evidence="11">C2H2-type domain-containing protein</fullName>
    </recommendedName>
</protein>
<feature type="compositionally biased region" description="Polar residues" evidence="10">
    <location>
        <begin position="461"/>
        <end position="471"/>
    </location>
</feature>
<feature type="compositionally biased region" description="Low complexity" evidence="10">
    <location>
        <begin position="163"/>
        <end position="179"/>
    </location>
</feature>
<evidence type="ECO:0000256" key="1">
    <source>
        <dbReference type="ARBA" id="ARBA00004123"/>
    </source>
</evidence>
<dbReference type="SMART" id="SM00355">
    <property type="entry name" value="ZnF_C2H2"/>
    <property type="match status" value="2"/>
</dbReference>
<dbReference type="GO" id="GO:1990526">
    <property type="term" value="C:Ste12p-Dig1p-Dig2p complex"/>
    <property type="evidence" value="ECO:0007669"/>
    <property type="project" value="TreeGrafter"/>
</dbReference>
<dbReference type="PANTHER" id="PTHR47427">
    <property type="entry name" value="PROTEIN STE12"/>
    <property type="match status" value="1"/>
</dbReference>
<dbReference type="InterPro" id="IPR013087">
    <property type="entry name" value="Znf_C2H2_type"/>
</dbReference>
<dbReference type="PROSITE" id="PS00028">
    <property type="entry name" value="ZINC_FINGER_C2H2_1"/>
    <property type="match status" value="2"/>
</dbReference>
<comment type="subcellular location">
    <subcellularLocation>
        <location evidence="1">Nucleus</location>
    </subcellularLocation>
</comment>
<evidence type="ECO:0000256" key="8">
    <source>
        <dbReference type="ARBA" id="ARBA00023242"/>
    </source>
</evidence>
<keyword evidence="13" id="KW-1185">Reference proteome</keyword>
<dbReference type="OrthoDB" id="654211at2759"/>
<keyword evidence="8" id="KW-0539">Nucleus</keyword>
<sequence length="583" mass="65257">MDEINPGSFSKNVPNLNDENLDTIIEELAKNGHLNDINGYNFDQYFKFDPKKALVNNDQEDLSNVTHSTELKQSPSAHTLVAENQPIQPDAIFDNIQQSESFLNSLSWPNFGLQSSKELIAFNNILNDPSVLNDSTTLNSESLRSSVDFFDTRSNSDSELAFNESPSSSNSYNSNLPNNVLDQNPKLPTSKKKLPTISNSISSIFRNPTQKFTFRGINPLSTNKDNEVLINKLPNLVEDVENLSLDQQQIGQSISNNPEEELSFLRRGKKSATNSIVNALNSARFSFNKPKNVNGKQGFNERDREMNEDDEFSGLIDLNQIPEDLEESHQLGSNQITIKVEDENGKGVHLDTFDDELNKVISMVSSNPSNFDFNRMLNEESTIPDGTKEFLKTSESSLKSSNTSAGSHFTNLKETDDSPNYAALFSNMNGKKRPSKAFSIGRLSLSQPKNTKDSTPLPIVTSPSAPDSPPLTNNFLSIDDSESISLRTPRSSITSLSEDITSSEGITISPYDQPTRGRKPAVEFDATKMFVCTLCSRRFRRQEHLKRHFRSLHTHEKPFNCPKCSKKFSRTDNLAQHIKTHDI</sequence>
<dbReference type="EMBL" id="JAEUBF010000853">
    <property type="protein sequence ID" value="KAH3674488.1"/>
    <property type="molecule type" value="Genomic_DNA"/>
</dbReference>
<gene>
    <name evidence="12" type="ORF">WICMUC_003326</name>
</gene>
<keyword evidence="6" id="KW-0805">Transcription regulation</keyword>
<evidence type="ECO:0000313" key="13">
    <source>
        <dbReference type="Proteomes" id="UP000769528"/>
    </source>
</evidence>
<evidence type="ECO:0000256" key="9">
    <source>
        <dbReference type="PROSITE-ProRule" id="PRU00042"/>
    </source>
</evidence>
<evidence type="ECO:0000256" key="10">
    <source>
        <dbReference type="SAM" id="MobiDB-lite"/>
    </source>
</evidence>
<reference evidence="12" key="2">
    <citation type="submission" date="2021-01" db="EMBL/GenBank/DDBJ databases">
        <authorList>
            <person name="Schikora-Tamarit M.A."/>
        </authorList>
    </citation>
    <scope>NUCLEOTIDE SEQUENCE</scope>
    <source>
        <strain evidence="12">CBS6341</strain>
    </source>
</reference>
<dbReference type="FunFam" id="3.30.160.60:FF:000925">
    <property type="entry name" value="Zinc finger protein 668"/>
    <property type="match status" value="1"/>
</dbReference>
<dbReference type="GO" id="GO:1990527">
    <property type="term" value="C:Tec1p-Ste12p-Dig1p complex"/>
    <property type="evidence" value="ECO:0007669"/>
    <property type="project" value="TreeGrafter"/>
</dbReference>
<keyword evidence="4 9" id="KW-0863">Zinc-finger</keyword>
<dbReference type="GO" id="GO:0005634">
    <property type="term" value="C:nucleus"/>
    <property type="evidence" value="ECO:0007669"/>
    <property type="project" value="UniProtKB-SubCell"/>
</dbReference>
<evidence type="ECO:0000313" key="12">
    <source>
        <dbReference type="EMBL" id="KAH3674488.1"/>
    </source>
</evidence>
<name>A0A9P8PLI5_9ASCO</name>
<dbReference type="GO" id="GO:0003700">
    <property type="term" value="F:DNA-binding transcription factor activity"/>
    <property type="evidence" value="ECO:0007669"/>
    <property type="project" value="TreeGrafter"/>
</dbReference>
<keyword evidence="2" id="KW-0479">Metal-binding</keyword>
<dbReference type="InterPro" id="IPR052127">
    <property type="entry name" value="STE12_transcription_factor"/>
</dbReference>
<evidence type="ECO:0000256" key="7">
    <source>
        <dbReference type="ARBA" id="ARBA00023163"/>
    </source>
</evidence>
<feature type="domain" description="C2H2-type" evidence="11">
    <location>
        <begin position="559"/>
        <end position="583"/>
    </location>
</feature>
<evidence type="ECO:0000256" key="4">
    <source>
        <dbReference type="ARBA" id="ARBA00022771"/>
    </source>
</evidence>
<evidence type="ECO:0000256" key="6">
    <source>
        <dbReference type="ARBA" id="ARBA00023015"/>
    </source>
</evidence>
<keyword evidence="7" id="KW-0804">Transcription</keyword>
<evidence type="ECO:0000256" key="5">
    <source>
        <dbReference type="ARBA" id="ARBA00022833"/>
    </source>
</evidence>
<feature type="region of interest" description="Disordered" evidence="10">
    <location>
        <begin position="157"/>
        <end position="193"/>
    </location>
</feature>
<dbReference type="PROSITE" id="PS50157">
    <property type="entry name" value="ZINC_FINGER_C2H2_2"/>
    <property type="match status" value="2"/>
</dbReference>
<feature type="region of interest" description="Disordered" evidence="10">
    <location>
        <begin position="393"/>
        <end position="417"/>
    </location>
</feature>
<dbReference type="AlphaFoldDB" id="A0A9P8PLI5"/>
<dbReference type="GO" id="GO:0008270">
    <property type="term" value="F:zinc ion binding"/>
    <property type="evidence" value="ECO:0007669"/>
    <property type="project" value="UniProtKB-KW"/>
</dbReference>
<dbReference type="InterPro" id="IPR036236">
    <property type="entry name" value="Znf_C2H2_sf"/>
</dbReference>